<dbReference type="GO" id="GO:0016020">
    <property type="term" value="C:membrane"/>
    <property type="evidence" value="ECO:0007669"/>
    <property type="project" value="UniProtKB-SubCell"/>
</dbReference>
<dbReference type="OrthoDB" id="422206at2759"/>
<evidence type="ECO:0000313" key="7">
    <source>
        <dbReference type="EMBL" id="EWS73957.1"/>
    </source>
</evidence>
<dbReference type="InParanoid" id="W7X9C5"/>
<feature type="transmembrane region" description="Helical" evidence="6">
    <location>
        <begin position="154"/>
        <end position="177"/>
    </location>
</feature>
<keyword evidence="3 6" id="KW-1133">Transmembrane helix</keyword>
<dbReference type="Gene3D" id="1.20.1250.20">
    <property type="entry name" value="MFS general substrate transporter like domains"/>
    <property type="match status" value="1"/>
</dbReference>
<name>W7X9C5_TETTS</name>
<feature type="transmembrane region" description="Helical" evidence="6">
    <location>
        <begin position="318"/>
        <end position="336"/>
    </location>
</feature>
<dbReference type="RefSeq" id="XP_012653498.1">
    <property type="nucleotide sequence ID" value="XM_012798044.1"/>
</dbReference>
<dbReference type="Proteomes" id="UP000009168">
    <property type="component" value="Unassembled WGS sequence"/>
</dbReference>
<dbReference type="PANTHER" id="PTHR10924:SF6">
    <property type="entry name" value="SOLUTE CARRIER FAMILY 49 MEMBER A3"/>
    <property type="match status" value="1"/>
</dbReference>
<dbReference type="KEGG" id="tet:TTHERM_000439199"/>
<evidence type="ECO:0000256" key="3">
    <source>
        <dbReference type="ARBA" id="ARBA00022989"/>
    </source>
</evidence>
<reference evidence="8" key="1">
    <citation type="journal article" date="2006" name="PLoS Biol.">
        <title>Macronuclear genome sequence of the ciliate Tetrahymena thermophila, a model eukaryote.</title>
        <authorList>
            <person name="Eisen J.A."/>
            <person name="Coyne R.S."/>
            <person name="Wu M."/>
            <person name="Wu D."/>
            <person name="Thiagarajan M."/>
            <person name="Wortman J.R."/>
            <person name="Badger J.H."/>
            <person name="Ren Q."/>
            <person name="Amedeo P."/>
            <person name="Jones K.M."/>
            <person name="Tallon L.J."/>
            <person name="Delcher A.L."/>
            <person name="Salzberg S.L."/>
            <person name="Silva J.C."/>
            <person name="Haas B.J."/>
            <person name="Majoros W.H."/>
            <person name="Farzad M."/>
            <person name="Carlton J.M."/>
            <person name="Smith R.K. Jr."/>
            <person name="Garg J."/>
            <person name="Pearlman R.E."/>
            <person name="Karrer K.M."/>
            <person name="Sun L."/>
            <person name="Manning G."/>
            <person name="Elde N.C."/>
            <person name="Turkewitz A.P."/>
            <person name="Asai D.J."/>
            <person name="Wilkes D.E."/>
            <person name="Wang Y."/>
            <person name="Cai H."/>
            <person name="Collins K."/>
            <person name="Stewart B.A."/>
            <person name="Lee S.R."/>
            <person name="Wilamowska K."/>
            <person name="Weinberg Z."/>
            <person name="Ruzzo W.L."/>
            <person name="Wloga D."/>
            <person name="Gaertig J."/>
            <person name="Frankel J."/>
            <person name="Tsao C.-C."/>
            <person name="Gorovsky M.A."/>
            <person name="Keeling P.J."/>
            <person name="Waller R.F."/>
            <person name="Patron N.J."/>
            <person name="Cherry J.M."/>
            <person name="Stover N.A."/>
            <person name="Krieger C.J."/>
            <person name="del Toro C."/>
            <person name="Ryder H.F."/>
            <person name="Williamson S.C."/>
            <person name="Barbeau R.A."/>
            <person name="Hamilton E.P."/>
            <person name="Orias E."/>
        </authorList>
    </citation>
    <scope>NUCLEOTIDE SEQUENCE [LARGE SCALE GENOMIC DNA]</scope>
    <source>
        <strain evidence="8">SB210</strain>
    </source>
</reference>
<keyword evidence="2 6" id="KW-0812">Transmembrane</keyword>
<feature type="transmembrane region" description="Helical" evidence="6">
    <location>
        <begin position="117"/>
        <end position="133"/>
    </location>
</feature>
<evidence type="ECO:0000256" key="4">
    <source>
        <dbReference type="ARBA" id="ARBA00023136"/>
    </source>
</evidence>
<proteinExistence type="predicted"/>
<dbReference type="PANTHER" id="PTHR10924">
    <property type="entry name" value="MAJOR FACILITATOR SUPERFAMILY PROTEIN-RELATED"/>
    <property type="match status" value="1"/>
</dbReference>
<dbReference type="Pfam" id="PF07690">
    <property type="entry name" value="MFS_1"/>
    <property type="match status" value="1"/>
</dbReference>
<protein>
    <submittedName>
        <fullName evidence="7">MFS transporter</fullName>
    </submittedName>
</protein>
<feature type="transmembrane region" description="Helical" evidence="6">
    <location>
        <begin position="30"/>
        <end position="50"/>
    </location>
</feature>
<evidence type="ECO:0000256" key="1">
    <source>
        <dbReference type="ARBA" id="ARBA00004141"/>
    </source>
</evidence>
<feature type="transmembrane region" description="Helical" evidence="6">
    <location>
        <begin position="197"/>
        <end position="219"/>
    </location>
</feature>
<dbReference type="EMBL" id="GG662663">
    <property type="protein sequence ID" value="EWS73957.1"/>
    <property type="molecule type" value="Genomic_DNA"/>
</dbReference>
<dbReference type="InterPro" id="IPR011701">
    <property type="entry name" value="MFS"/>
</dbReference>
<evidence type="ECO:0000256" key="6">
    <source>
        <dbReference type="SAM" id="Phobius"/>
    </source>
</evidence>
<feature type="compositionally biased region" description="Low complexity" evidence="5">
    <location>
        <begin position="443"/>
        <end position="454"/>
    </location>
</feature>
<feature type="transmembrane region" description="Helical" evidence="6">
    <location>
        <begin position="410"/>
        <end position="430"/>
    </location>
</feature>
<dbReference type="GO" id="GO:0022857">
    <property type="term" value="F:transmembrane transporter activity"/>
    <property type="evidence" value="ECO:0007669"/>
    <property type="project" value="InterPro"/>
</dbReference>
<dbReference type="InterPro" id="IPR036259">
    <property type="entry name" value="MFS_trans_sf"/>
</dbReference>
<feature type="transmembrane region" description="Helical" evidence="6">
    <location>
        <begin position="251"/>
        <end position="276"/>
    </location>
</feature>
<dbReference type="SUPFAM" id="SSF103473">
    <property type="entry name" value="MFS general substrate transporter"/>
    <property type="match status" value="1"/>
</dbReference>
<dbReference type="InterPro" id="IPR049680">
    <property type="entry name" value="FLVCR1-2_SLC49-like"/>
</dbReference>
<gene>
    <name evidence="7" type="ORF">TTHERM_000439199</name>
</gene>
<dbReference type="AlphaFoldDB" id="W7X9C5"/>
<keyword evidence="4 6" id="KW-0472">Membrane</keyword>
<feature type="region of interest" description="Disordered" evidence="5">
    <location>
        <begin position="443"/>
        <end position="465"/>
    </location>
</feature>
<evidence type="ECO:0000256" key="2">
    <source>
        <dbReference type="ARBA" id="ARBA00022692"/>
    </source>
</evidence>
<feature type="transmembrane region" description="Helical" evidence="6">
    <location>
        <begin position="94"/>
        <end position="111"/>
    </location>
</feature>
<sequence>MVKQNQQNTINLNDQNDQQFQEYDSRWATFAGYIIITLTYNSVLLAFNPINSQISKIYDINPVIVSMNTLASNITFLPMSFVASFLMQKLGLRFTIWISCTIMIVAVWIRLLINNNYYTVLGAQILLGIGLPLNQNMMNSLPAIWFKPQNRRKIFLFCMLGLLIGQILSSILPGLMFNGYDDEKDSLTNYSEGKDKAYQVMCIEAYIATPLAIIGCLLFQEKPPTPPSIEAAKEKLPFGPQIKEILTNKNYLLLFVSFGLFSGCSGGASVVLSYILNPFGYGSEVTTYCNNTITIAGIIGLRRGMKYFKQNPDYKKHLIISLAVTTIGYGIAIPILPIGNKNLLLLPYAVIGILTIHASPLFLMLSSEMTYPVDPSISGGLLAGSGQLMSFVSGETYSAILINETKTNAILVYIIQVICLGVALLLLFLIKIELNRTEAEKQAQQQQEIQSNQQDTKPLQVQRKS</sequence>
<evidence type="ECO:0000313" key="8">
    <source>
        <dbReference type="Proteomes" id="UP000009168"/>
    </source>
</evidence>
<keyword evidence="8" id="KW-1185">Reference proteome</keyword>
<organism evidence="7 8">
    <name type="scientific">Tetrahymena thermophila (strain SB210)</name>
    <dbReference type="NCBI Taxonomy" id="312017"/>
    <lineage>
        <taxon>Eukaryota</taxon>
        <taxon>Sar</taxon>
        <taxon>Alveolata</taxon>
        <taxon>Ciliophora</taxon>
        <taxon>Intramacronucleata</taxon>
        <taxon>Oligohymenophorea</taxon>
        <taxon>Hymenostomatida</taxon>
        <taxon>Tetrahymenina</taxon>
        <taxon>Tetrahymenidae</taxon>
        <taxon>Tetrahymena</taxon>
    </lineage>
</organism>
<accession>W7X9C5</accession>
<feature type="transmembrane region" description="Helical" evidence="6">
    <location>
        <begin position="70"/>
        <end position="87"/>
    </location>
</feature>
<feature type="transmembrane region" description="Helical" evidence="6">
    <location>
        <begin position="343"/>
        <end position="365"/>
    </location>
</feature>
<evidence type="ECO:0000256" key="5">
    <source>
        <dbReference type="SAM" id="MobiDB-lite"/>
    </source>
</evidence>
<dbReference type="GeneID" id="24438963"/>
<comment type="subcellular location">
    <subcellularLocation>
        <location evidence="1">Membrane</location>
        <topology evidence="1">Multi-pass membrane protein</topology>
    </subcellularLocation>
</comment>